<evidence type="ECO:0000256" key="1">
    <source>
        <dbReference type="ARBA" id="ARBA00005614"/>
    </source>
</evidence>
<organism evidence="7 8">
    <name type="scientific">Actibacterium pelagium</name>
    <dbReference type="NCBI Taxonomy" id="2029103"/>
    <lineage>
        <taxon>Bacteria</taxon>
        <taxon>Pseudomonadati</taxon>
        <taxon>Pseudomonadota</taxon>
        <taxon>Alphaproteobacteria</taxon>
        <taxon>Rhodobacterales</taxon>
        <taxon>Roseobacteraceae</taxon>
        <taxon>Actibacterium</taxon>
    </lineage>
</organism>
<feature type="domain" description="Acylphosphatase-like" evidence="6">
    <location>
        <begin position="5"/>
        <end position="92"/>
    </location>
</feature>
<reference evidence="7" key="2">
    <citation type="submission" date="2020-09" db="EMBL/GenBank/DDBJ databases">
        <authorList>
            <person name="Sun Q."/>
            <person name="Zhou Y."/>
        </authorList>
    </citation>
    <scope>NUCLEOTIDE SEQUENCE</scope>
    <source>
        <strain evidence="7">CGMCC 1.16012</strain>
    </source>
</reference>
<dbReference type="Pfam" id="PF00708">
    <property type="entry name" value="Acylphosphatase"/>
    <property type="match status" value="1"/>
</dbReference>
<evidence type="ECO:0000256" key="4">
    <source>
        <dbReference type="PROSITE-ProRule" id="PRU00520"/>
    </source>
</evidence>
<dbReference type="InterPro" id="IPR020456">
    <property type="entry name" value="Acylphosphatase"/>
</dbReference>
<accession>A0A917AAH4</accession>
<keyword evidence="8" id="KW-1185">Reference proteome</keyword>
<evidence type="ECO:0000259" key="6">
    <source>
        <dbReference type="PROSITE" id="PS51160"/>
    </source>
</evidence>
<dbReference type="SUPFAM" id="SSF54975">
    <property type="entry name" value="Acylphosphatase/BLUF domain-like"/>
    <property type="match status" value="1"/>
</dbReference>
<feature type="active site" evidence="4">
    <location>
        <position position="20"/>
    </location>
</feature>
<dbReference type="PRINTS" id="PR00112">
    <property type="entry name" value="ACYLPHPHTASE"/>
</dbReference>
<sequence>MPQYAVKARITGRVQGVAFRAWTRARARSLGLTGWVRNENDNAVSALLQGEREVVRTMLKDLWSGPGAAAVANVQRIETEVDLQIDSFEIRY</sequence>
<name>A0A917AAH4_9RHOB</name>
<dbReference type="PANTHER" id="PTHR47268:SF4">
    <property type="entry name" value="ACYLPHOSPHATASE"/>
    <property type="match status" value="1"/>
</dbReference>
<comment type="catalytic activity">
    <reaction evidence="3 4">
        <text>an acyl phosphate + H2O = a carboxylate + phosphate + H(+)</text>
        <dbReference type="Rhea" id="RHEA:14965"/>
        <dbReference type="ChEBI" id="CHEBI:15377"/>
        <dbReference type="ChEBI" id="CHEBI:15378"/>
        <dbReference type="ChEBI" id="CHEBI:29067"/>
        <dbReference type="ChEBI" id="CHEBI:43474"/>
        <dbReference type="ChEBI" id="CHEBI:59918"/>
        <dbReference type="EC" id="3.6.1.7"/>
    </reaction>
</comment>
<dbReference type="GO" id="GO:0003998">
    <property type="term" value="F:acylphosphatase activity"/>
    <property type="evidence" value="ECO:0007669"/>
    <property type="project" value="UniProtKB-EC"/>
</dbReference>
<reference evidence="7" key="1">
    <citation type="journal article" date="2014" name="Int. J. Syst. Evol. Microbiol.">
        <title>Complete genome sequence of Corynebacterium casei LMG S-19264T (=DSM 44701T), isolated from a smear-ripened cheese.</title>
        <authorList>
            <consortium name="US DOE Joint Genome Institute (JGI-PGF)"/>
            <person name="Walter F."/>
            <person name="Albersmeier A."/>
            <person name="Kalinowski J."/>
            <person name="Ruckert C."/>
        </authorList>
    </citation>
    <scope>NUCLEOTIDE SEQUENCE</scope>
    <source>
        <strain evidence="7">CGMCC 1.16012</strain>
    </source>
</reference>
<dbReference type="EMBL" id="BMKN01000001">
    <property type="protein sequence ID" value="GGE37414.1"/>
    <property type="molecule type" value="Genomic_DNA"/>
</dbReference>
<evidence type="ECO:0000256" key="2">
    <source>
        <dbReference type="ARBA" id="ARBA00012150"/>
    </source>
</evidence>
<dbReference type="Proteomes" id="UP000606730">
    <property type="component" value="Unassembled WGS sequence"/>
</dbReference>
<keyword evidence="4" id="KW-0378">Hydrolase</keyword>
<dbReference type="PROSITE" id="PS00150">
    <property type="entry name" value="ACYLPHOSPHATASE_1"/>
    <property type="match status" value="1"/>
</dbReference>
<dbReference type="PANTHER" id="PTHR47268">
    <property type="entry name" value="ACYLPHOSPHATASE"/>
    <property type="match status" value="1"/>
</dbReference>
<comment type="similarity">
    <text evidence="1 5">Belongs to the acylphosphatase family.</text>
</comment>
<dbReference type="Gene3D" id="3.30.70.100">
    <property type="match status" value="1"/>
</dbReference>
<proteinExistence type="inferred from homology"/>
<dbReference type="EC" id="3.6.1.7" evidence="2 4"/>
<gene>
    <name evidence="7" type="ORF">GCM10011517_01440</name>
</gene>
<dbReference type="RefSeq" id="WP_095596900.1">
    <property type="nucleotide sequence ID" value="NZ_BMKN01000001.1"/>
</dbReference>
<evidence type="ECO:0000256" key="3">
    <source>
        <dbReference type="ARBA" id="ARBA00047645"/>
    </source>
</evidence>
<dbReference type="PROSITE" id="PS51160">
    <property type="entry name" value="ACYLPHOSPHATASE_3"/>
    <property type="match status" value="1"/>
</dbReference>
<dbReference type="InterPro" id="IPR036046">
    <property type="entry name" value="Acylphosphatase-like_dom_sf"/>
</dbReference>
<dbReference type="InterPro" id="IPR001792">
    <property type="entry name" value="Acylphosphatase-like_dom"/>
</dbReference>
<dbReference type="InterPro" id="IPR017968">
    <property type="entry name" value="Acylphosphatase_CS"/>
</dbReference>
<protein>
    <recommendedName>
        <fullName evidence="2 4">acylphosphatase</fullName>
        <ecNumber evidence="2 4">3.6.1.7</ecNumber>
    </recommendedName>
</protein>
<evidence type="ECO:0000313" key="7">
    <source>
        <dbReference type="EMBL" id="GGE37414.1"/>
    </source>
</evidence>
<evidence type="ECO:0000313" key="8">
    <source>
        <dbReference type="Proteomes" id="UP000606730"/>
    </source>
</evidence>
<dbReference type="AlphaFoldDB" id="A0A917AAH4"/>
<evidence type="ECO:0000256" key="5">
    <source>
        <dbReference type="RuleBase" id="RU004168"/>
    </source>
</evidence>
<dbReference type="OrthoDB" id="5295388at2"/>
<feature type="active site" evidence="4">
    <location>
        <position position="38"/>
    </location>
</feature>
<comment type="caution">
    <text evidence="7">The sequence shown here is derived from an EMBL/GenBank/DDBJ whole genome shotgun (WGS) entry which is preliminary data.</text>
</comment>